<evidence type="ECO:0000259" key="1">
    <source>
        <dbReference type="PROSITE" id="PS50943"/>
    </source>
</evidence>
<dbReference type="Proteomes" id="UP000184114">
    <property type="component" value="Unassembled WGS sequence"/>
</dbReference>
<dbReference type="AlphaFoldDB" id="A0A1M4WSI7"/>
<accession>A0A1M4WSI7</accession>
<dbReference type="PROSITE" id="PS50943">
    <property type="entry name" value="HTH_CROC1"/>
    <property type="match status" value="1"/>
</dbReference>
<dbReference type="Pfam" id="PF01381">
    <property type="entry name" value="HTH_3"/>
    <property type="match status" value="1"/>
</dbReference>
<evidence type="ECO:0000313" key="2">
    <source>
        <dbReference type="EMBL" id="SHE84184.1"/>
    </source>
</evidence>
<dbReference type="CDD" id="cd00093">
    <property type="entry name" value="HTH_XRE"/>
    <property type="match status" value="1"/>
</dbReference>
<dbReference type="GO" id="GO:0003677">
    <property type="term" value="F:DNA binding"/>
    <property type="evidence" value="ECO:0007669"/>
    <property type="project" value="InterPro"/>
</dbReference>
<keyword evidence="3" id="KW-1185">Reference proteome</keyword>
<dbReference type="SMART" id="SM00530">
    <property type="entry name" value="HTH_XRE"/>
    <property type="match status" value="1"/>
</dbReference>
<dbReference type="InterPro" id="IPR001387">
    <property type="entry name" value="Cro/C1-type_HTH"/>
</dbReference>
<gene>
    <name evidence="2" type="ORF">SAMN02745784_01964</name>
</gene>
<dbReference type="STRING" id="1123404.SAMN02745784_01964"/>
<evidence type="ECO:0000313" key="3">
    <source>
        <dbReference type="Proteomes" id="UP000184114"/>
    </source>
</evidence>
<dbReference type="InterPro" id="IPR010982">
    <property type="entry name" value="Lambda_DNA-bd_dom_sf"/>
</dbReference>
<sequence>MKRLNHEYIKNKRIENNLTLQEVAKELGFKNASTYLKYEEGDYSFKADMLPKLAKVLDCQIENFFTN</sequence>
<dbReference type="Gene3D" id="1.10.260.40">
    <property type="entry name" value="lambda repressor-like DNA-binding domains"/>
    <property type="match status" value="1"/>
</dbReference>
<reference evidence="3" key="1">
    <citation type="submission" date="2016-11" db="EMBL/GenBank/DDBJ databases">
        <authorList>
            <person name="Varghese N."/>
            <person name="Submissions S."/>
        </authorList>
    </citation>
    <scope>NUCLEOTIDE SEQUENCE [LARGE SCALE GENOMIC DNA]</scope>
    <source>
        <strain evidence="3">DSM 18095</strain>
    </source>
</reference>
<dbReference type="GeneID" id="90994513"/>
<dbReference type="EMBL" id="FQTY01000008">
    <property type="protein sequence ID" value="SHE84184.1"/>
    <property type="molecule type" value="Genomic_DNA"/>
</dbReference>
<name>A0A1M4WSI7_9FIRM</name>
<dbReference type="SUPFAM" id="SSF47413">
    <property type="entry name" value="lambda repressor-like DNA-binding domains"/>
    <property type="match status" value="1"/>
</dbReference>
<feature type="domain" description="HTH cro/C1-type" evidence="1">
    <location>
        <begin position="9"/>
        <end position="64"/>
    </location>
</feature>
<dbReference type="RefSeq" id="WP_072975913.1">
    <property type="nucleotide sequence ID" value="NZ_FQTY01000008.1"/>
</dbReference>
<proteinExistence type="predicted"/>
<organism evidence="2 3">
    <name type="scientific">Tissierella praeacuta DSM 18095</name>
    <dbReference type="NCBI Taxonomy" id="1123404"/>
    <lineage>
        <taxon>Bacteria</taxon>
        <taxon>Bacillati</taxon>
        <taxon>Bacillota</taxon>
        <taxon>Tissierellia</taxon>
        <taxon>Tissierellales</taxon>
        <taxon>Tissierellaceae</taxon>
        <taxon>Tissierella</taxon>
    </lineage>
</organism>
<protein>
    <submittedName>
        <fullName evidence="2">Helix-turn-helix domain-containing protein</fullName>
    </submittedName>
</protein>